<dbReference type="PANTHER" id="PTHR43544">
    <property type="entry name" value="SHORT-CHAIN DEHYDROGENASE/REDUCTASE"/>
    <property type="match status" value="1"/>
</dbReference>
<dbReference type="PRINTS" id="PR00081">
    <property type="entry name" value="GDHRDH"/>
</dbReference>
<dbReference type="InterPro" id="IPR002347">
    <property type="entry name" value="SDR_fam"/>
</dbReference>
<dbReference type="RefSeq" id="XP_040761190.1">
    <property type="nucleotide sequence ID" value="XM_040910878.1"/>
</dbReference>
<dbReference type="Gene3D" id="3.40.50.720">
    <property type="entry name" value="NAD(P)-binding Rossmann-like Domain"/>
    <property type="match status" value="1"/>
</dbReference>
<keyword evidence="2" id="KW-0521">NADP</keyword>
<evidence type="ECO:0000313" key="4">
    <source>
        <dbReference type="EMBL" id="KZT03450.1"/>
    </source>
</evidence>
<dbReference type="GO" id="GO:0005737">
    <property type="term" value="C:cytoplasm"/>
    <property type="evidence" value="ECO:0007669"/>
    <property type="project" value="TreeGrafter"/>
</dbReference>
<evidence type="ECO:0000256" key="3">
    <source>
        <dbReference type="ARBA" id="ARBA00023002"/>
    </source>
</evidence>
<dbReference type="AlphaFoldDB" id="A0A165CUE4"/>
<reference evidence="4 5" key="1">
    <citation type="journal article" date="2016" name="Mol. Biol. Evol.">
        <title>Comparative Genomics of Early-Diverging Mushroom-Forming Fungi Provides Insights into the Origins of Lignocellulose Decay Capabilities.</title>
        <authorList>
            <person name="Nagy L.G."/>
            <person name="Riley R."/>
            <person name="Tritt A."/>
            <person name="Adam C."/>
            <person name="Daum C."/>
            <person name="Floudas D."/>
            <person name="Sun H."/>
            <person name="Yadav J.S."/>
            <person name="Pangilinan J."/>
            <person name="Larsson K.H."/>
            <person name="Matsuura K."/>
            <person name="Barry K."/>
            <person name="Labutti K."/>
            <person name="Kuo R."/>
            <person name="Ohm R.A."/>
            <person name="Bhattacharya S.S."/>
            <person name="Shirouzu T."/>
            <person name="Yoshinaga Y."/>
            <person name="Martin F.M."/>
            <person name="Grigoriev I.V."/>
            <person name="Hibbett D.S."/>
        </authorList>
    </citation>
    <scope>NUCLEOTIDE SEQUENCE [LARGE SCALE GENOMIC DNA]</scope>
    <source>
        <strain evidence="4 5">93-53</strain>
    </source>
</reference>
<dbReference type="InterPro" id="IPR051468">
    <property type="entry name" value="Fungal_SecMetab_SDRs"/>
</dbReference>
<name>A0A165CUE4_9APHY</name>
<dbReference type="GeneID" id="63827907"/>
<keyword evidence="3" id="KW-0560">Oxidoreductase</keyword>
<comment type="similarity">
    <text evidence="1">Belongs to the short-chain dehydrogenases/reductases (SDR) family.</text>
</comment>
<evidence type="ECO:0000256" key="1">
    <source>
        <dbReference type="ARBA" id="ARBA00006484"/>
    </source>
</evidence>
<dbReference type="OrthoDB" id="9876299at2759"/>
<evidence type="ECO:0000313" key="5">
    <source>
        <dbReference type="Proteomes" id="UP000076871"/>
    </source>
</evidence>
<accession>A0A165CUE4</accession>
<dbReference type="InParanoid" id="A0A165CUE4"/>
<organism evidence="4 5">
    <name type="scientific">Laetiporus sulphureus 93-53</name>
    <dbReference type="NCBI Taxonomy" id="1314785"/>
    <lineage>
        <taxon>Eukaryota</taxon>
        <taxon>Fungi</taxon>
        <taxon>Dikarya</taxon>
        <taxon>Basidiomycota</taxon>
        <taxon>Agaricomycotina</taxon>
        <taxon>Agaricomycetes</taxon>
        <taxon>Polyporales</taxon>
        <taxon>Laetiporus</taxon>
    </lineage>
</organism>
<keyword evidence="5" id="KW-1185">Reference proteome</keyword>
<dbReference type="InterPro" id="IPR036291">
    <property type="entry name" value="NAD(P)-bd_dom_sf"/>
</dbReference>
<proteinExistence type="inferred from homology"/>
<protein>
    <submittedName>
        <fullName evidence="4">NAD(P)-binding protein</fullName>
    </submittedName>
</protein>
<dbReference type="CDD" id="cd05325">
    <property type="entry name" value="carb_red_sniffer_like_SDR_c"/>
    <property type="match status" value="1"/>
</dbReference>
<dbReference type="PANTHER" id="PTHR43544:SF7">
    <property type="entry name" value="NADB-LER2"/>
    <property type="match status" value="1"/>
</dbReference>
<dbReference type="InterPro" id="IPR020904">
    <property type="entry name" value="Sc_DH/Rdtase_CS"/>
</dbReference>
<dbReference type="PROSITE" id="PS00061">
    <property type="entry name" value="ADH_SHORT"/>
    <property type="match status" value="1"/>
</dbReference>
<dbReference type="FunCoup" id="A0A165CUE4">
    <property type="interactions" value="100"/>
</dbReference>
<evidence type="ECO:0000256" key="2">
    <source>
        <dbReference type="ARBA" id="ARBA00022857"/>
    </source>
</evidence>
<dbReference type="Proteomes" id="UP000076871">
    <property type="component" value="Unassembled WGS sequence"/>
</dbReference>
<dbReference type="EMBL" id="KV427644">
    <property type="protein sequence ID" value="KZT03450.1"/>
    <property type="molecule type" value="Genomic_DNA"/>
</dbReference>
<dbReference type="Pfam" id="PF00106">
    <property type="entry name" value="adh_short"/>
    <property type="match status" value="1"/>
</dbReference>
<dbReference type="GO" id="GO:0016491">
    <property type="term" value="F:oxidoreductase activity"/>
    <property type="evidence" value="ECO:0007669"/>
    <property type="project" value="UniProtKB-KW"/>
</dbReference>
<dbReference type="SUPFAM" id="SSF51735">
    <property type="entry name" value="NAD(P)-binding Rossmann-fold domains"/>
    <property type="match status" value="1"/>
</dbReference>
<gene>
    <name evidence="4" type="ORF">LAESUDRAFT_738302</name>
</gene>
<sequence length="251" mass="27551">MPSYLITGTSRGIGLAIAQELLAGSADNFVIATARRPNASDGLRELAEQYPPTRLSRIQLDVTDEVSIDRAVEEAIALLPEGLDYLISNAATAFTAYVPFEDVDLKLFDEEFKVNLRGPLQLVRKFLPLIRKAKIKKIVHIASDLGSLEIAPKWPGMGPTYSVTKAALNMLARKWAVPLSEEGITTVLLHPGFVETDLGNSDADAYLSEHGIYLNKITPRESAHGCVKVFQAARLESAVRFSAYDGRELPW</sequence>